<organism evidence="2 3">
    <name type="scientific">Dioscorea zingiberensis</name>
    <dbReference type="NCBI Taxonomy" id="325984"/>
    <lineage>
        <taxon>Eukaryota</taxon>
        <taxon>Viridiplantae</taxon>
        <taxon>Streptophyta</taxon>
        <taxon>Embryophyta</taxon>
        <taxon>Tracheophyta</taxon>
        <taxon>Spermatophyta</taxon>
        <taxon>Magnoliopsida</taxon>
        <taxon>Liliopsida</taxon>
        <taxon>Dioscoreales</taxon>
        <taxon>Dioscoreaceae</taxon>
        <taxon>Dioscorea</taxon>
    </lineage>
</organism>
<dbReference type="PANTHER" id="PTHR31223:SF90">
    <property type="entry name" value="CYTOKININ RIBOSIDE 5'-MONOPHOSPHATE PHOSPHORIBOHYDROLASE LOG6-RELATED"/>
    <property type="match status" value="1"/>
</dbReference>
<feature type="region of interest" description="Disordered" evidence="1">
    <location>
        <begin position="1"/>
        <end position="27"/>
    </location>
</feature>
<dbReference type="GO" id="GO:0005634">
    <property type="term" value="C:nucleus"/>
    <property type="evidence" value="ECO:0007669"/>
    <property type="project" value="TreeGrafter"/>
</dbReference>
<dbReference type="GO" id="GO:0016799">
    <property type="term" value="F:hydrolase activity, hydrolyzing N-glycosyl compounds"/>
    <property type="evidence" value="ECO:0007669"/>
    <property type="project" value="TreeGrafter"/>
</dbReference>
<gene>
    <name evidence="2" type="ORF">J5N97_014092</name>
</gene>
<dbReference type="GO" id="GO:0005829">
    <property type="term" value="C:cytosol"/>
    <property type="evidence" value="ECO:0007669"/>
    <property type="project" value="TreeGrafter"/>
</dbReference>
<protein>
    <submittedName>
        <fullName evidence="2">Uncharacterized protein</fullName>
    </submittedName>
</protein>
<proteinExistence type="predicted"/>
<dbReference type="Proteomes" id="UP001085076">
    <property type="component" value="Miscellaneous, Linkage group lg03"/>
</dbReference>
<evidence type="ECO:0000313" key="2">
    <source>
        <dbReference type="EMBL" id="KAJ0978618.1"/>
    </source>
</evidence>
<dbReference type="EMBL" id="JAGGNH010000003">
    <property type="protein sequence ID" value="KAJ0978618.1"/>
    <property type="molecule type" value="Genomic_DNA"/>
</dbReference>
<reference evidence="2" key="1">
    <citation type="submission" date="2021-03" db="EMBL/GenBank/DDBJ databases">
        <authorList>
            <person name="Li Z."/>
            <person name="Yang C."/>
        </authorList>
    </citation>
    <scope>NUCLEOTIDE SEQUENCE</scope>
    <source>
        <strain evidence="2">Dzin_1.0</strain>
        <tissue evidence="2">Leaf</tissue>
    </source>
</reference>
<name>A0A9D5HJF9_9LILI</name>
<reference evidence="2" key="2">
    <citation type="journal article" date="2022" name="Hortic Res">
        <title>The genome of Dioscorea zingiberensis sheds light on the biosynthesis, origin and evolution of the medicinally important diosgenin saponins.</title>
        <authorList>
            <person name="Li Y."/>
            <person name="Tan C."/>
            <person name="Li Z."/>
            <person name="Guo J."/>
            <person name="Li S."/>
            <person name="Chen X."/>
            <person name="Wang C."/>
            <person name="Dai X."/>
            <person name="Yang H."/>
            <person name="Song W."/>
            <person name="Hou L."/>
            <person name="Xu J."/>
            <person name="Tong Z."/>
            <person name="Xu A."/>
            <person name="Yuan X."/>
            <person name="Wang W."/>
            <person name="Yang Q."/>
            <person name="Chen L."/>
            <person name="Sun Z."/>
            <person name="Wang K."/>
            <person name="Pan B."/>
            <person name="Chen J."/>
            <person name="Bao Y."/>
            <person name="Liu F."/>
            <person name="Qi X."/>
            <person name="Gang D.R."/>
            <person name="Wen J."/>
            <person name="Li J."/>
        </authorList>
    </citation>
    <scope>NUCLEOTIDE SEQUENCE</scope>
    <source>
        <strain evidence="2">Dzin_1.0</strain>
    </source>
</reference>
<evidence type="ECO:0000256" key="1">
    <source>
        <dbReference type="SAM" id="MobiDB-lite"/>
    </source>
</evidence>
<dbReference type="Gene3D" id="3.40.50.450">
    <property type="match status" value="1"/>
</dbReference>
<comment type="caution">
    <text evidence="2">The sequence shown here is derived from an EMBL/GenBank/DDBJ whole genome shotgun (WGS) entry which is preliminary data.</text>
</comment>
<keyword evidence="3" id="KW-1185">Reference proteome</keyword>
<accession>A0A9D5HJF9</accession>
<dbReference type="OrthoDB" id="414463at2759"/>
<dbReference type="GO" id="GO:0009691">
    <property type="term" value="P:cytokinin biosynthetic process"/>
    <property type="evidence" value="ECO:0007669"/>
    <property type="project" value="TreeGrafter"/>
</dbReference>
<sequence length="207" mass="23206">MTRRGLGSLTERADGSPPPVSFPKSTSGAGNPFHYRVVSQLVKFPSSLVHISDQRLQTQRELLFLLSCCISHLPLGDIGTLLADFFSQEKLFVMEGEYQSSTPIENINAKSIPTPSPMDMIDFLFHWILLQLVKRKMILIPLLLIWYAVEEGFIDPSARHIFVSTSNAKELVKKLEEYSPCLEGVASMLNWESEKQLGHPTVSEVST</sequence>
<dbReference type="PANTHER" id="PTHR31223">
    <property type="entry name" value="LOG FAMILY PROTEIN YJL055W"/>
    <property type="match status" value="1"/>
</dbReference>
<evidence type="ECO:0000313" key="3">
    <source>
        <dbReference type="Proteomes" id="UP001085076"/>
    </source>
</evidence>
<dbReference type="AlphaFoldDB" id="A0A9D5HJF9"/>